<dbReference type="PANTHER" id="PTHR48228">
    <property type="entry name" value="SUCCINYL-COA--D-CITRAMALATE COA-TRANSFERASE"/>
    <property type="match status" value="1"/>
</dbReference>
<reference evidence="1 2" key="1">
    <citation type="submission" date="2020-08" db="EMBL/GenBank/DDBJ databases">
        <title>Sequencing the genomes of 1000 actinobacteria strains.</title>
        <authorList>
            <person name="Klenk H.-P."/>
        </authorList>
    </citation>
    <scope>NUCLEOTIDE SEQUENCE [LARGE SCALE GENOMIC DNA]</scope>
    <source>
        <strain evidence="1 2">DSM 43675</strain>
    </source>
</reference>
<dbReference type="SUPFAM" id="SSF89796">
    <property type="entry name" value="CoA-transferase family III (CaiB/BaiF)"/>
    <property type="match status" value="1"/>
</dbReference>
<organism evidence="1 2">
    <name type="scientific">Actinomadura coerulea</name>
    <dbReference type="NCBI Taxonomy" id="46159"/>
    <lineage>
        <taxon>Bacteria</taxon>
        <taxon>Bacillati</taxon>
        <taxon>Actinomycetota</taxon>
        <taxon>Actinomycetes</taxon>
        <taxon>Streptosporangiales</taxon>
        <taxon>Thermomonosporaceae</taxon>
        <taxon>Actinomadura</taxon>
    </lineage>
</organism>
<dbReference type="InterPro" id="IPR044855">
    <property type="entry name" value="CoA-Trfase_III_dom3_sf"/>
</dbReference>
<gene>
    <name evidence="1" type="ORF">BKA00_002584</name>
</gene>
<name>A0A7X0KYQ9_9ACTN</name>
<keyword evidence="1" id="KW-0808">Transferase</keyword>
<dbReference type="InterPro" id="IPR023606">
    <property type="entry name" value="CoA-Trfase_III_dom_1_sf"/>
</dbReference>
<evidence type="ECO:0000313" key="1">
    <source>
        <dbReference type="EMBL" id="MBB6395670.1"/>
    </source>
</evidence>
<dbReference type="PANTHER" id="PTHR48228:SF5">
    <property type="entry name" value="ALPHA-METHYLACYL-COA RACEMASE"/>
    <property type="match status" value="1"/>
</dbReference>
<dbReference type="InterPro" id="IPR050509">
    <property type="entry name" value="CoA-transferase_III"/>
</dbReference>
<dbReference type="AlphaFoldDB" id="A0A7X0KYQ9"/>
<dbReference type="GO" id="GO:0016740">
    <property type="term" value="F:transferase activity"/>
    <property type="evidence" value="ECO:0007669"/>
    <property type="project" value="UniProtKB-KW"/>
</dbReference>
<evidence type="ECO:0000313" key="2">
    <source>
        <dbReference type="Proteomes" id="UP000546324"/>
    </source>
</evidence>
<dbReference type="EMBL" id="JACHMQ010000001">
    <property type="protein sequence ID" value="MBB6395670.1"/>
    <property type="molecule type" value="Genomic_DNA"/>
</dbReference>
<dbReference type="Pfam" id="PF02515">
    <property type="entry name" value="CoA_transf_3"/>
    <property type="match status" value="1"/>
</dbReference>
<dbReference type="InterPro" id="IPR003673">
    <property type="entry name" value="CoA-Trfase_fam_III"/>
</dbReference>
<dbReference type="Proteomes" id="UP000546324">
    <property type="component" value="Unassembled WGS sequence"/>
</dbReference>
<dbReference type="RefSeq" id="WP_185025130.1">
    <property type="nucleotide sequence ID" value="NZ_JACHMQ010000001.1"/>
</dbReference>
<proteinExistence type="predicted"/>
<comment type="caution">
    <text evidence="1">The sequence shown here is derived from an EMBL/GenBank/DDBJ whole genome shotgun (WGS) entry which is preliminary data.</text>
</comment>
<keyword evidence="2" id="KW-1185">Reference proteome</keyword>
<dbReference type="Gene3D" id="3.30.1540.10">
    <property type="entry name" value="formyl-coa transferase, domain 3"/>
    <property type="match status" value="1"/>
</dbReference>
<accession>A0A7X0KYQ9</accession>
<dbReference type="Gene3D" id="3.40.50.10540">
    <property type="entry name" value="Crotonobetainyl-coa:carnitine coa-transferase, domain 1"/>
    <property type="match status" value="1"/>
</dbReference>
<sequence>MLVEGFRPGVADTAIVDGTSSLMQLIWSLRADGRWQEQRAANLLDGGTPYYRTYRCADGGWMAVSALEPAFYRAMLKGLGLTGPDVPSCADPAQWPALEALLASTFASRPRRHWEAVFEGKPTPVSRRS</sequence>
<protein>
    <submittedName>
        <fullName evidence="1">Crotonobetainyl-CoA:carnitine CoA-transferase CaiB-like acyl-CoA transferase</fullName>
    </submittedName>
</protein>